<name>A0ABS7V0Q5_LEUGE</name>
<organism evidence="1 2">
    <name type="scientific">Leuconostoc gelidum subsp. gelidum</name>
    <dbReference type="NCBI Taxonomy" id="1607839"/>
    <lineage>
        <taxon>Bacteria</taxon>
        <taxon>Bacillati</taxon>
        <taxon>Bacillota</taxon>
        <taxon>Bacilli</taxon>
        <taxon>Lactobacillales</taxon>
        <taxon>Lactobacillaceae</taxon>
        <taxon>Leuconostoc</taxon>
        <taxon>Leuconostoc gelidum group</taxon>
    </lineage>
</organism>
<dbReference type="Proteomes" id="UP000705994">
    <property type="component" value="Unassembled WGS sequence"/>
</dbReference>
<dbReference type="EMBL" id="JAHBFX010000001">
    <property type="protein sequence ID" value="MBZ5998944.1"/>
    <property type="molecule type" value="Genomic_DNA"/>
</dbReference>
<accession>A0ABS7V0Q5</accession>
<keyword evidence="2" id="KW-1185">Reference proteome</keyword>
<gene>
    <name evidence="1" type="ORF">KIJ07_00670</name>
</gene>
<evidence type="ECO:0000313" key="1">
    <source>
        <dbReference type="EMBL" id="MBZ5998944.1"/>
    </source>
</evidence>
<dbReference type="RefSeq" id="WP_224154991.1">
    <property type="nucleotide sequence ID" value="NZ_JAHBFQ010000009.1"/>
</dbReference>
<proteinExistence type="predicted"/>
<evidence type="ECO:0000313" key="2">
    <source>
        <dbReference type="Proteomes" id="UP000705994"/>
    </source>
</evidence>
<protein>
    <submittedName>
        <fullName evidence="1">Uncharacterized protein</fullName>
    </submittedName>
</protein>
<reference evidence="1 2" key="1">
    <citation type="submission" date="2021-05" db="EMBL/GenBank/DDBJ databases">
        <title>Pangenome of Leuconostoc gelidum warrants species status for Leuconostoc gelidum subsp. gasicomitatum.</title>
        <authorList>
            <person name="Johansson P."/>
            <person name="Sade E."/>
            <person name="Hultman J."/>
            <person name="Auvinen P."/>
            <person name="Bjorkroth J."/>
        </authorList>
    </citation>
    <scope>NUCLEOTIDE SEQUENCE [LARGE SCALE GENOMIC DNA]</scope>
    <source>
        <strain evidence="1 2">AMKR21</strain>
    </source>
</reference>
<comment type="caution">
    <text evidence="1">The sequence shown here is derived from an EMBL/GenBank/DDBJ whole genome shotgun (WGS) entry which is preliminary data.</text>
</comment>
<sequence length="56" mass="6512">MKCAILVTDTKNESGKYQIENYNSQQLGLFAGYFTRMLSLKEYDYVLVSAPHKQIY</sequence>